<dbReference type="SMART" id="SM00382">
    <property type="entry name" value="AAA"/>
    <property type="match status" value="1"/>
</dbReference>
<dbReference type="SUPFAM" id="SSF52540">
    <property type="entry name" value="P-loop containing nucleoside triphosphate hydrolases"/>
    <property type="match status" value="1"/>
</dbReference>
<evidence type="ECO:0000313" key="4">
    <source>
        <dbReference type="Proteomes" id="UP000034516"/>
    </source>
</evidence>
<keyword evidence="1" id="KW-0175">Coiled coil</keyword>
<dbReference type="EMBL" id="LCCW01000003">
    <property type="protein sequence ID" value="KKS43261.1"/>
    <property type="molecule type" value="Genomic_DNA"/>
</dbReference>
<feature type="domain" description="AAA+ ATPase" evidence="2">
    <location>
        <begin position="23"/>
        <end position="735"/>
    </location>
</feature>
<evidence type="ECO:0000256" key="1">
    <source>
        <dbReference type="SAM" id="Coils"/>
    </source>
</evidence>
<name>A0A0G1BA98_9BACT</name>
<dbReference type="AlphaFoldDB" id="A0A0G1BA98"/>
<proteinExistence type="predicted"/>
<dbReference type="InterPro" id="IPR003593">
    <property type="entry name" value="AAA+_ATPase"/>
</dbReference>
<accession>A0A0G1BA98</accession>
<dbReference type="PATRIC" id="fig|1618677.3.peg.78"/>
<sequence>MHLKKLTVNGFKSFAHKATLEFSSGITAIVGPNGSGKSNIADAIRWVMGEQSIKTLRGKKSEDIIFSGSDKKARLGLAEVSLELDNADKKIPLDYSEITITRRLYRNGDSDYLINNHKSKLADLNLLLTQANFGHHTYAIVGQGMIDNFLLATPEERKNFFEEATGVKQYQIKKNQTISKLEQVGQNLATAKIRIQEMEPQLQLLTRQVKKLNKRKETEVELNEVRLNYYGSSWQEINKNYQDELKKTEFIETDKKLAEEKWKNLEKELNQIVKNDGLNQTIEKLRGEQQAAAEQKMRLKEKLFLLKNSSSSPGGGPFINFQPLSEDQMNQLNAQLSVLEHLQESALFALDQKNNVETIKTIINNLGQKIEKIIAFLKPYLKPKKETAPKIEQTNPETQSLEQKIAQTDELSDCLQIEIKNLLKEDEVKRSKLWDTQQKYQLAQQELRSLDNQLSEARIILARTETKKFDLKQESVRELGSLDLLENNNLPALSTEEKNALQNKINKLKGQLEIIGGLDPGIDVEYKNTQKKYDFLTAQISDLNQTLESLKKTINDLDQIIKSQMTHSLESINAYFQKYFGLLFNGGKAVLSLLKKEVPEEDDPSQSSNYPAINFFQEKSKNDYDRLEIYATPPGKKLKSINVLSGGERALTSIALICAIISSNPAPFIVLDEVDAALDESNSVRFAQILNDLSHKTQFIVITHNRATMEKAKLLYGVAMSDDGVSKLLSIRLGDSSTFINTR</sequence>
<feature type="coiled-coil region" evidence="1">
    <location>
        <begin position="526"/>
        <end position="560"/>
    </location>
</feature>
<feature type="coiled-coil region" evidence="1">
    <location>
        <begin position="405"/>
        <end position="467"/>
    </location>
</feature>
<comment type="caution">
    <text evidence="3">The sequence shown here is derived from an EMBL/GenBank/DDBJ whole genome shotgun (WGS) entry which is preliminary data.</text>
</comment>
<gene>
    <name evidence="3" type="ORF">UV02_C0003G0015</name>
</gene>
<evidence type="ECO:0000313" key="3">
    <source>
        <dbReference type="EMBL" id="KKS43261.1"/>
    </source>
</evidence>
<evidence type="ECO:0000259" key="2">
    <source>
        <dbReference type="SMART" id="SM00382"/>
    </source>
</evidence>
<dbReference type="Pfam" id="PF02463">
    <property type="entry name" value="SMC_N"/>
    <property type="match status" value="1"/>
</dbReference>
<dbReference type="PANTHER" id="PTHR43977">
    <property type="entry name" value="STRUCTURAL MAINTENANCE OF CHROMOSOMES PROTEIN 3"/>
    <property type="match status" value="1"/>
</dbReference>
<dbReference type="InterPro" id="IPR027417">
    <property type="entry name" value="P-loop_NTPase"/>
</dbReference>
<feature type="coiled-coil region" evidence="1">
    <location>
        <begin position="195"/>
        <end position="222"/>
    </location>
</feature>
<organism evidence="3 4">
    <name type="scientific">Candidatus Kuenenbacteria bacterium GW2011_GWA2_42_15</name>
    <dbReference type="NCBI Taxonomy" id="1618677"/>
    <lineage>
        <taxon>Bacteria</taxon>
        <taxon>Candidatus Kueneniibacteriota</taxon>
    </lineage>
</organism>
<protein>
    <submittedName>
        <fullName evidence="3">Chromosome partition protein Smc</fullName>
    </submittedName>
</protein>
<reference evidence="3 4" key="1">
    <citation type="journal article" date="2015" name="Nature">
        <title>rRNA introns, odd ribosomes, and small enigmatic genomes across a large radiation of phyla.</title>
        <authorList>
            <person name="Brown C.T."/>
            <person name="Hug L.A."/>
            <person name="Thomas B.C."/>
            <person name="Sharon I."/>
            <person name="Castelle C.J."/>
            <person name="Singh A."/>
            <person name="Wilkins M.J."/>
            <person name="Williams K.H."/>
            <person name="Banfield J.F."/>
        </authorList>
    </citation>
    <scope>NUCLEOTIDE SEQUENCE [LARGE SCALE GENOMIC DNA]</scope>
</reference>
<dbReference type="InterPro" id="IPR003395">
    <property type="entry name" value="RecF/RecN/SMC_N"/>
</dbReference>
<feature type="coiled-coil region" evidence="1">
    <location>
        <begin position="255"/>
        <end position="302"/>
    </location>
</feature>
<dbReference type="Gene3D" id="3.40.50.300">
    <property type="entry name" value="P-loop containing nucleotide triphosphate hydrolases"/>
    <property type="match status" value="2"/>
</dbReference>
<dbReference type="Proteomes" id="UP000034516">
    <property type="component" value="Unassembled WGS sequence"/>
</dbReference>